<comment type="caution">
    <text evidence="1">The sequence shown here is derived from an EMBL/GenBank/DDBJ whole genome shotgun (WGS) entry which is preliminary data.</text>
</comment>
<gene>
    <name evidence="1" type="ORF">ACFFVB_13015</name>
</gene>
<reference evidence="1 2" key="1">
    <citation type="submission" date="2024-09" db="EMBL/GenBank/DDBJ databases">
        <authorList>
            <person name="Sun Q."/>
            <person name="Mori K."/>
        </authorList>
    </citation>
    <scope>NUCLEOTIDE SEQUENCE [LARGE SCALE GENOMIC DNA]</scope>
    <source>
        <strain evidence="1 2">CECT 8286</strain>
    </source>
</reference>
<dbReference type="Proteomes" id="UP001589605">
    <property type="component" value="Unassembled WGS sequence"/>
</dbReference>
<dbReference type="RefSeq" id="WP_382383383.1">
    <property type="nucleotide sequence ID" value="NZ_JBHMEZ010000012.1"/>
</dbReference>
<sequence length="266" mass="30129">MKNLPVLLVFVLISITSFSQTEIRENRHVFIFDISLNQCQFDGCKITPVISRVIERGWKFRVRNVVDDGKNYVIQISEFTSKTPETKIQNALTFKNSNFENIYFKLSEIEYKAFAEELKRRGSFVVGASTTLVKIRPGNGSDNEDDVIYSEFGNDFNIGLTAGWRITDYEESKSVSVVGGISLSSIKVTPQTTRNFIDSEATQSAITFSGGLIFEIEKFQLSTFVGIDTMSGEIGKNWIYRNRPWIGLGFGYEIFKPKGKDDNKEP</sequence>
<evidence type="ECO:0008006" key="3">
    <source>
        <dbReference type="Google" id="ProtNLM"/>
    </source>
</evidence>
<protein>
    <recommendedName>
        <fullName evidence="3">DUF481 domain-containing protein</fullName>
    </recommendedName>
</protein>
<organism evidence="1 2">
    <name type="scientific">Formosa undariae</name>
    <dbReference type="NCBI Taxonomy" id="1325436"/>
    <lineage>
        <taxon>Bacteria</taxon>
        <taxon>Pseudomonadati</taxon>
        <taxon>Bacteroidota</taxon>
        <taxon>Flavobacteriia</taxon>
        <taxon>Flavobacteriales</taxon>
        <taxon>Flavobacteriaceae</taxon>
        <taxon>Formosa</taxon>
    </lineage>
</organism>
<evidence type="ECO:0000313" key="1">
    <source>
        <dbReference type="EMBL" id="MFB9054001.1"/>
    </source>
</evidence>
<keyword evidence="2" id="KW-1185">Reference proteome</keyword>
<proteinExistence type="predicted"/>
<name>A0ABV5F3H3_9FLAO</name>
<dbReference type="EMBL" id="JBHMEZ010000012">
    <property type="protein sequence ID" value="MFB9054001.1"/>
    <property type="molecule type" value="Genomic_DNA"/>
</dbReference>
<accession>A0ABV5F3H3</accession>
<evidence type="ECO:0000313" key="2">
    <source>
        <dbReference type="Proteomes" id="UP001589605"/>
    </source>
</evidence>